<dbReference type="AlphaFoldDB" id="A0A7X0H549"/>
<gene>
    <name evidence="1" type="ORF">HNQ40_001023</name>
</gene>
<dbReference type="EMBL" id="JACHGY010000001">
    <property type="protein sequence ID" value="MBB6429217.1"/>
    <property type="molecule type" value="Genomic_DNA"/>
</dbReference>
<keyword evidence="2" id="KW-1185">Reference proteome</keyword>
<evidence type="ECO:0000313" key="2">
    <source>
        <dbReference type="Proteomes" id="UP000541810"/>
    </source>
</evidence>
<evidence type="ECO:0000313" key="1">
    <source>
        <dbReference type="EMBL" id="MBB6429217.1"/>
    </source>
</evidence>
<comment type="caution">
    <text evidence="1">The sequence shown here is derived from an EMBL/GenBank/DDBJ whole genome shotgun (WGS) entry which is preliminary data.</text>
</comment>
<sequence length="82" mass="8937">MAKKKSELIEEAKKLGIEGADDMTVAQLEVAIEEASETKIKIFVKDRVITANAIEVPAGEHELSAHELAASGLREDQYTVVE</sequence>
<proteinExistence type="predicted"/>
<accession>A0A7X0H549</accession>
<dbReference type="Proteomes" id="UP000541810">
    <property type="component" value="Unassembled WGS sequence"/>
</dbReference>
<name>A0A7X0H549_9BACT</name>
<dbReference type="RefSeq" id="WP_184676803.1">
    <property type="nucleotide sequence ID" value="NZ_JACHGY010000001.1"/>
</dbReference>
<protein>
    <submittedName>
        <fullName evidence="1">Uncharacterized protein</fullName>
    </submittedName>
</protein>
<organism evidence="1 2">
    <name type="scientific">Algisphaera agarilytica</name>
    <dbReference type="NCBI Taxonomy" id="1385975"/>
    <lineage>
        <taxon>Bacteria</taxon>
        <taxon>Pseudomonadati</taxon>
        <taxon>Planctomycetota</taxon>
        <taxon>Phycisphaerae</taxon>
        <taxon>Phycisphaerales</taxon>
        <taxon>Phycisphaeraceae</taxon>
        <taxon>Algisphaera</taxon>
    </lineage>
</organism>
<reference evidence="1 2" key="1">
    <citation type="submission" date="2020-08" db="EMBL/GenBank/DDBJ databases">
        <title>Genomic Encyclopedia of Type Strains, Phase IV (KMG-IV): sequencing the most valuable type-strain genomes for metagenomic binning, comparative biology and taxonomic classification.</title>
        <authorList>
            <person name="Goeker M."/>
        </authorList>
    </citation>
    <scope>NUCLEOTIDE SEQUENCE [LARGE SCALE GENOMIC DNA]</scope>
    <source>
        <strain evidence="1 2">DSM 103725</strain>
    </source>
</reference>